<dbReference type="EMBL" id="VUNE01000001">
    <property type="protein sequence ID" value="MST61913.1"/>
    <property type="molecule type" value="Genomic_DNA"/>
</dbReference>
<keyword evidence="1" id="KW-0812">Transmembrane</keyword>
<reference evidence="2 3" key="1">
    <citation type="submission" date="2019-08" db="EMBL/GenBank/DDBJ databases">
        <title>In-depth cultivation of the pig gut microbiome towards novel bacterial diversity and tailored functional studies.</title>
        <authorList>
            <person name="Wylensek D."/>
            <person name="Hitch T.C.A."/>
            <person name="Clavel T."/>
        </authorList>
    </citation>
    <scope>NUCLEOTIDE SEQUENCE [LARGE SCALE GENOMIC DNA]</scope>
    <source>
        <strain evidence="2 3">WCA-SAB-591-4A-A</strain>
    </source>
</reference>
<dbReference type="AlphaFoldDB" id="A0A6N7XEB8"/>
<evidence type="ECO:0000313" key="3">
    <source>
        <dbReference type="Proteomes" id="UP000440713"/>
    </source>
</evidence>
<evidence type="ECO:0000313" key="2">
    <source>
        <dbReference type="EMBL" id="MST61913.1"/>
    </source>
</evidence>
<comment type="caution">
    <text evidence="2">The sequence shown here is derived from an EMBL/GenBank/DDBJ whole genome shotgun (WGS) entry which is preliminary data.</text>
</comment>
<protein>
    <submittedName>
        <fullName evidence="2">Uncharacterized protein</fullName>
    </submittedName>
</protein>
<organism evidence="2 3">
    <name type="scientific">Peptostreptococcus porci</name>
    <dbReference type="NCBI Taxonomy" id="2652282"/>
    <lineage>
        <taxon>Bacteria</taxon>
        <taxon>Bacillati</taxon>
        <taxon>Bacillota</taxon>
        <taxon>Clostridia</taxon>
        <taxon>Peptostreptococcales</taxon>
        <taxon>Peptostreptococcaceae</taxon>
        <taxon>Peptostreptococcus</taxon>
    </lineage>
</organism>
<keyword evidence="1" id="KW-1133">Transmembrane helix</keyword>
<proteinExistence type="predicted"/>
<feature type="transmembrane region" description="Helical" evidence="1">
    <location>
        <begin position="84"/>
        <end position="102"/>
    </location>
</feature>
<dbReference type="RefSeq" id="WP_154537287.1">
    <property type="nucleotide sequence ID" value="NZ_JAQYHJ010000057.1"/>
</dbReference>
<feature type="transmembrane region" description="Helical" evidence="1">
    <location>
        <begin position="57"/>
        <end position="75"/>
    </location>
</feature>
<feature type="transmembrane region" description="Helical" evidence="1">
    <location>
        <begin position="33"/>
        <end position="51"/>
    </location>
</feature>
<accession>A0A6N7XEB8</accession>
<evidence type="ECO:0000256" key="1">
    <source>
        <dbReference type="SAM" id="Phobius"/>
    </source>
</evidence>
<dbReference type="Proteomes" id="UP000440713">
    <property type="component" value="Unassembled WGS sequence"/>
</dbReference>
<keyword evidence="3" id="KW-1185">Reference proteome</keyword>
<sequence>MTKTGLIILGILLVFFLYCCISNTLAKNYVVRNVVGIYVLILGILSVIRSASGVIHGFYLGIVAIILSFLSLIVFKKDYNKCRIINIIALIISSIGTYFAYIR</sequence>
<name>A0A6N7XEB8_9FIRM</name>
<feature type="transmembrane region" description="Helical" evidence="1">
    <location>
        <begin position="6"/>
        <end position="26"/>
    </location>
</feature>
<gene>
    <name evidence="2" type="ORF">FYJ71_02855</name>
</gene>
<keyword evidence="1" id="KW-0472">Membrane</keyword>